<evidence type="ECO:0000313" key="2">
    <source>
        <dbReference type="Proteomes" id="UP000828048"/>
    </source>
</evidence>
<reference evidence="1 2" key="1">
    <citation type="journal article" date="2021" name="Hortic Res">
        <title>High-quality reference genome and annotation aids understanding of berry development for evergreen blueberry (Vaccinium darrowii).</title>
        <authorList>
            <person name="Yu J."/>
            <person name="Hulse-Kemp A.M."/>
            <person name="Babiker E."/>
            <person name="Staton M."/>
        </authorList>
    </citation>
    <scope>NUCLEOTIDE SEQUENCE [LARGE SCALE GENOMIC DNA]</scope>
    <source>
        <strain evidence="2">cv. NJ 8807/NJ 8810</strain>
        <tissue evidence="1">Young leaf</tissue>
    </source>
</reference>
<organism evidence="1 2">
    <name type="scientific">Vaccinium darrowii</name>
    <dbReference type="NCBI Taxonomy" id="229202"/>
    <lineage>
        <taxon>Eukaryota</taxon>
        <taxon>Viridiplantae</taxon>
        <taxon>Streptophyta</taxon>
        <taxon>Embryophyta</taxon>
        <taxon>Tracheophyta</taxon>
        <taxon>Spermatophyta</taxon>
        <taxon>Magnoliopsida</taxon>
        <taxon>eudicotyledons</taxon>
        <taxon>Gunneridae</taxon>
        <taxon>Pentapetalae</taxon>
        <taxon>asterids</taxon>
        <taxon>Ericales</taxon>
        <taxon>Ericaceae</taxon>
        <taxon>Vaccinioideae</taxon>
        <taxon>Vaccinieae</taxon>
        <taxon>Vaccinium</taxon>
    </lineage>
</organism>
<accession>A0ACB7XFU6</accession>
<protein>
    <submittedName>
        <fullName evidence="1">Uncharacterized protein</fullName>
    </submittedName>
</protein>
<gene>
    <name evidence="1" type="ORF">Vadar_005076</name>
</gene>
<proteinExistence type="predicted"/>
<evidence type="ECO:0000313" key="1">
    <source>
        <dbReference type="EMBL" id="KAH7839500.1"/>
    </source>
</evidence>
<comment type="caution">
    <text evidence="1">The sequence shown here is derived from an EMBL/GenBank/DDBJ whole genome shotgun (WGS) entry which is preliminary data.</text>
</comment>
<dbReference type="EMBL" id="CM037160">
    <property type="protein sequence ID" value="KAH7839500.1"/>
    <property type="molecule type" value="Genomic_DNA"/>
</dbReference>
<name>A0ACB7XFU6_9ERIC</name>
<dbReference type="Proteomes" id="UP000828048">
    <property type="component" value="Chromosome 10"/>
</dbReference>
<sequence>MSEMSQPDPEGLDGIRTTRNAWPRTKVEANKCVIPLAASISLIRPYPDIPTLPYAPFICKTCSRVDFTALLWTCPFCHQRDHFPRHYSSIWTQN</sequence>
<keyword evidence="2" id="KW-1185">Reference proteome</keyword>